<organism evidence="3 4">
    <name type="scientific">Aurantiacibacter zhengii</name>
    <dbReference type="NCBI Taxonomy" id="2307003"/>
    <lineage>
        <taxon>Bacteria</taxon>
        <taxon>Pseudomonadati</taxon>
        <taxon>Pseudomonadota</taxon>
        <taxon>Alphaproteobacteria</taxon>
        <taxon>Sphingomonadales</taxon>
        <taxon>Erythrobacteraceae</taxon>
        <taxon>Aurantiacibacter</taxon>
    </lineage>
</organism>
<feature type="domain" description="PRC-barrel" evidence="2">
    <location>
        <begin position="39"/>
        <end position="114"/>
    </location>
</feature>
<evidence type="ECO:0000313" key="4">
    <source>
        <dbReference type="Proteomes" id="UP000286576"/>
    </source>
</evidence>
<dbReference type="Pfam" id="PF05239">
    <property type="entry name" value="PRC"/>
    <property type="match status" value="1"/>
</dbReference>
<gene>
    <name evidence="3" type="ORF">D2V07_07895</name>
</gene>
<protein>
    <submittedName>
        <fullName evidence="3">PRC-barrel domain containing protein</fullName>
    </submittedName>
</protein>
<dbReference type="OrthoDB" id="7274881at2"/>
<dbReference type="AlphaFoldDB" id="A0A418NT00"/>
<dbReference type="PANTHER" id="PTHR36505">
    <property type="entry name" value="BLR1072 PROTEIN"/>
    <property type="match status" value="1"/>
</dbReference>
<dbReference type="Gene3D" id="2.30.30.240">
    <property type="entry name" value="PRC-barrel domain"/>
    <property type="match status" value="1"/>
</dbReference>
<feature type="compositionally biased region" description="Polar residues" evidence="1">
    <location>
        <begin position="37"/>
        <end position="51"/>
    </location>
</feature>
<dbReference type="PANTHER" id="PTHR36505:SF1">
    <property type="entry name" value="BLR1072 PROTEIN"/>
    <property type="match status" value="1"/>
</dbReference>
<proteinExistence type="predicted"/>
<evidence type="ECO:0000256" key="1">
    <source>
        <dbReference type="SAM" id="MobiDB-lite"/>
    </source>
</evidence>
<evidence type="ECO:0000259" key="2">
    <source>
        <dbReference type="Pfam" id="PF05239"/>
    </source>
</evidence>
<dbReference type="InterPro" id="IPR011033">
    <property type="entry name" value="PRC_barrel-like_sf"/>
</dbReference>
<evidence type="ECO:0000313" key="3">
    <source>
        <dbReference type="EMBL" id="RIV86624.1"/>
    </source>
</evidence>
<dbReference type="EMBL" id="QXFL01000003">
    <property type="protein sequence ID" value="RIV86624.1"/>
    <property type="molecule type" value="Genomic_DNA"/>
</dbReference>
<dbReference type="SUPFAM" id="SSF50346">
    <property type="entry name" value="PRC-barrel domain"/>
    <property type="match status" value="1"/>
</dbReference>
<sequence length="145" mass="16713">MTHTQDLQNRDRYSDSELDRRTQFDRSRPLERDETGNLISSNKVEGTSVYSTDGEKLGSIDHLMIGKRSGRVEYSVMSFGGFLGIGEQYHPVPWDALDYDTERGGYVVNIDKSRLKDAPSYTRNEQPEFNRDYGETVYAYYGVLY</sequence>
<dbReference type="Proteomes" id="UP000286576">
    <property type="component" value="Unassembled WGS sequence"/>
</dbReference>
<dbReference type="RefSeq" id="WP_119586440.1">
    <property type="nucleotide sequence ID" value="NZ_CAWODQ010000022.1"/>
</dbReference>
<reference evidence="3 4" key="1">
    <citation type="submission" date="2018-08" db="EMBL/GenBank/DDBJ databases">
        <title>Erythrobacter zhengii sp.nov., a bacterium isolated from deep-sea sediment.</title>
        <authorList>
            <person name="Fang C."/>
            <person name="Wu Y.-H."/>
            <person name="Sun C."/>
            <person name="Wang H."/>
            <person name="Cheng H."/>
            <person name="Meng F.-X."/>
            <person name="Wang C.-S."/>
            <person name="Xu X.-W."/>
        </authorList>
    </citation>
    <scope>NUCLEOTIDE SEQUENCE [LARGE SCALE GENOMIC DNA]</scope>
    <source>
        <strain evidence="3 4">V18</strain>
    </source>
</reference>
<keyword evidence="4" id="KW-1185">Reference proteome</keyword>
<feature type="region of interest" description="Disordered" evidence="1">
    <location>
        <begin position="1"/>
        <end position="54"/>
    </location>
</feature>
<accession>A0A418NT00</accession>
<feature type="compositionally biased region" description="Basic and acidic residues" evidence="1">
    <location>
        <begin position="8"/>
        <end position="35"/>
    </location>
</feature>
<comment type="caution">
    <text evidence="3">The sequence shown here is derived from an EMBL/GenBank/DDBJ whole genome shotgun (WGS) entry which is preliminary data.</text>
</comment>
<dbReference type="InterPro" id="IPR027275">
    <property type="entry name" value="PRC-brl_dom"/>
</dbReference>
<name>A0A418NT00_9SPHN</name>